<dbReference type="Proteomes" id="UP000625568">
    <property type="component" value="Chromosome 1"/>
</dbReference>
<feature type="compositionally biased region" description="Acidic residues" evidence="1">
    <location>
        <begin position="1"/>
        <end position="26"/>
    </location>
</feature>
<sequence>MVGADDAEDAEDAEDVDGADDADDACDGNGAGDPTADMAGSEMAVARF</sequence>
<dbReference type="AlphaFoldDB" id="A0A892ICL4"/>
<dbReference type="RefSeq" id="WP_162487088.1">
    <property type="nucleotide sequence ID" value="NZ_CABVPR010000033.1"/>
</dbReference>
<evidence type="ECO:0000313" key="3">
    <source>
        <dbReference type="Proteomes" id="UP000625568"/>
    </source>
</evidence>
<feature type="region of interest" description="Disordered" evidence="1">
    <location>
        <begin position="1"/>
        <end position="48"/>
    </location>
</feature>
<evidence type="ECO:0000256" key="1">
    <source>
        <dbReference type="SAM" id="MobiDB-lite"/>
    </source>
</evidence>
<organism evidence="2 3">
    <name type="scientific">Burkholderia dolosa</name>
    <dbReference type="NCBI Taxonomy" id="152500"/>
    <lineage>
        <taxon>Bacteria</taxon>
        <taxon>Pseudomonadati</taxon>
        <taxon>Pseudomonadota</taxon>
        <taxon>Betaproteobacteria</taxon>
        <taxon>Burkholderiales</taxon>
        <taxon>Burkholderiaceae</taxon>
        <taxon>Burkholderia</taxon>
        <taxon>Burkholderia cepacia complex</taxon>
    </lineage>
</organism>
<name>A0A892ICL4_9BURK</name>
<protein>
    <submittedName>
        <fullName evidence="2">Uncharacterized protein</fullName>
    </submittedName>
</protein>
<keyword evidence="3" id="KW-1185">Reference proteome</keyword>
<dbReference type="EMBL" id="CP069482">
    <property type="protein sequence ID" value="QRO78977.1"/>
    <property type="molecule type" value="Genomic_DNA"/>
</dbReference>
<reference evidence="2 3" key="1">
    <citation type="submission" date="2021-02" db="EMBL/GenBank/DDBJ databases">
        <title>FDA dAtabase for Regulatory Grade micrObial Sequences (FDA-ARGOS): Supporting development and validation of Infectious Disease Dx tests.</title>
        <authorList>
            <person name="Minogue T."/>
            <person name="Wolcott M."/>
            <person name="Wasieloski L."/>
            <person name="Aguilar W."/>
            <person name="Moore D."/>
            <person name="Jaissle J."/>
            <person name="Tallon L."/>
            <person name="Sadzewicz L."/>
            <person name="Zhao X."/>
            <person name="Boylan J."/>
            <person name="Ott S."/>
            <person name="Bowen H."/>
            <person name="Vavikolanu K."/>
            <person name="Mehta A."/>
            <person name="Aluvathingal J."/>
            <person name="Nadendla S."/>
            <person name="Yan Y."/>
            <person name="Sichtig H."/>
        </authorList>
    </citation>
    <scope>NUCLEOTIDE SEQUENCE [LARGE SCALE GENOMIC DNA]</scope>
    <source>
        <strain evidence="2 3">FDAARGOS_1272</strain>
    </source>
</reference>
<proteinExistence type="predicted"/>
<gene>
    <name evidence="2" type="ORF">I6K02_03525</name>
</gene>
<accession>A0A892ICL4</accession>
<dbReference type="GeneID" id="93125666"/>
<evidence type="ECO:0000313" key="2">
    <source>
        <dbReference type="EMBL" id="QRO78977.1"/>
    </source>
</evidence>